<dbReference type="InterPro" id="IPR036770">
    <property type="entry name" value="Ankyrin_rpt-contain_sf"/>
</dbReference>
<dbReference type="SMART" id="SM00248">
    <property type="entry name" value="ANK"/>
    <property type="match status" value="3"/>
</dbReference>
<evidence type="ECO:0000313" key="5">
    <source>
        <dbReference type="Proteomes" id="UP001319180"/>
    </source>
</evidence>
<keyword evidence="1" id="KW-0677">Repeat</keyword>
<gene>
    <name evidence="4" type="ORF">KK078_11400</name>
</gene>
<dbReference type="PANTHER" id="PTHR24189">
    <property type="entry name" value="MYOTROPHIN"/>
    <property type="match status" value="1"/>
</dbReference>
<feature type="repeat" description="ANK" evidence="3">
    <location>
        <begin position="116"/>
        <end position="148"/>
    </location>
</feature>
<dbReference type="PANTHER" id="PTHR24189:SF50">
    <property type="entry name" value="ANKYRIN REPEAT AND SOCS BOX PROTEIN 2"/>
    <property type="match status" value="1"/>
</dbReference>
<accession>A0AAP2GI74</accession>
<reference evidence="4 5" key="1">
    <citation type="submission" date="2021-05" db="EMBL/GenBank/DDBJ databases">
        <title>A Polyphasic approach of four new species of the genus Ohtaekwangia: Ohtaekwangia histidinii sp. nov., Ohtaekwangia cretensis sp. nov., Ohtaekwangia indiensis sp. nov., Ohtaekwangia reichenbachii sp. nov. from diverse environment.</title>
        <authorList>
            <person name="Octaviana S."/>
        </authorList>
    </citation>
    <scope>NUCLEOTIDE SEQUENCE [LARGE SCALE GENOMIC DNA]</scope>
    <source>
        <strain evidence="4 5">PWU37</strain>
    </source>
</reference>
<evidence type="ECO:0000256" key="2">
    <source>
        <dbReference type="ARBA" id="ARBA00023043"/>
    </source>
</evidence>
<dbReference type="InterPro" id="IPR050745">
    <property type="entry name" value="Multifunctional_regulatory"/>
</dbReference>
<dbReference type="AlphaFoldDB" id="A0AAP2GI74"/>
<name>A0AAP2GI74_9BACT</name>
<proteinExistence type="predicted"/>
<evidence type="ECO:0008006" key="6">
    <source>
        <dbReference type="Google" id="ProtNLM"/>
    </source>
</evidence>
<keyword evidence="2 3" id="KW-0040">ANK repeat</keyword>
<dbReference type="PROSITE" id="PS50088">
    <property type="entry name" value="ANK_REPEAT"/>
    <property type="match status" value="1"/>
</dbReference>
<evidence type="ECO:0000256" key="1">
    <source>
        <dbReference type="ARBA" id="ARBA00022737"/>
    </source>
</evidence>
<dbReference type="Pfam" id="PF00023">
    <property type="entry name" value="Ank"/>
    <property type="match status" value="1"/>
</dbReference>
<keyword evidence="5" id="KW-1185">Reference proteome</keyword>
<dbReference type="Proteomes" id="UP001319180">
    <property type="component" value="Unassembled WGS sequence"/>
</dbReference>
<comment type="caution">
    <text evidence="4">The sequence shown here is derived from an EMBL/GenBank/DDBJ whole genome shotgun (WGS) entry which is preliminary data.</text>
</comment>
<dbReference type="EMBL" id="JAHESC010000014">
    <property type="protein sequence ID" value="MBT1687170.1"/>
    <property type="molecule type" value="Genomic_DNA"/>
</dbReference>
<sequence>MVAIRTFMNSLDYEALRRALSEDPALANGGLPFDERNQALAHPLHRVCDGVFTGTYTDDDAVKLASIFLDHGANVDGFGLTPGEDTPLIAAASLLAEQTGILYTNRGASIHHAGGGGATALHWAAWTGLEKLVNRLISAGADIHLRCIDHESTPLLWAVHGYTFRGGQNRRKQVDCIRLLLAAGAERDTYNKDGKHISHFLDDGDAELKALFH</sequence>
<protein>
    <recommendedName>
        <fullName evidence="6">Ankyrin repeat domain-containing protein</fullName>
    </recommendedName>
</protein>
<organism evidence="4 5">
    <name type="scientific">Dawidia soli</name>
    <dbReference type="NCBI Taxonomy" id="2782352"/>
    <lineage>
        <taxon>Bacteria</taxon>
        <taxon>Pseudomonadati</taxon>
        <taxon>Bacteroidota</taxon>
        <taxon>Cytophagia</taxon>
        <taxon>Cytophagales</taxon>
        <taxon>Chryseotaleaceae</taxon>
        <taxon>Dawidia</taxon>
    </lineage>
</organism>
<dbReference type="SUPFAM" id="SSF48403">
    <property type="entry name" value="Ankyrin repeat"/>
    <property type="match status" value="1"/>
</dbReference>
<dbReference type="RefSeq" id="WP_254090403.1">
    <property type="nucleotide sequence ID" value="NZ_JAHESC010000014.1"/>
</dbReference>
<dbReference type="Gene3D" id="1.25.40.20">
    <property type="entry name" value="Ankyrin repeat-containing domain"/>
    <property type="match status" value="1"/>
</dbReference>
<dbReference type="InterPro" id="IPR002110">
    <property type="entry name" value="Ankyrin_rpt"/>
</dbReference>
<evidence type="ECO:0000313" key="4">
    <source>
        <dbReference type="EMBL" id="MBT1687170.1"/>
    </source>
</evidence>
<dbReference type="PROSITE" id="PS50297">
    <property type="entry name" value="ANK_REP_REGION"/>
    <property type="match status" value="1"/>
</dbReference>
<evidence type="ECO:0000256" key="3">
    <source>
        <dbReference type="PROSITE-ProRule" id="PRU00023"/>
    </source>
</evidence>